<keyword evidence="4" id="KW-1003">Cell membrane</keyword>
<comment type="similarity">
    <text evidence="2">Belongs to the RAMP family.</text>
</comment>
<comment type="subunit">
    <text evidence="13">Heterodimer of CALCRL and RAMP1; the interaction induces allosteric modulation of CALCRL function and CGRP1/CALCA and CGRP2/CALCB ligand specificity. Heterodimer of CALCR and RAMP1; interaction forms the AMYR1 receptor complex for amylin/IAPP and CGRP1/CALCA ligands.</text>
</comment>
<evidence type="ECO:0000256" key="1">
    <source>
        <dbReference type="ARBA" id="ARBA00004251"/>
    </source>
</evidence>
<dbReference type="AlphaFoldDB" id="A0ABD0XPB7"/>
<evidence type="ECO:0000256" key="7">
    <source>
        <dbReference type="ARBA" id="ARBA00022989"/>
    </source>
</evidence>
<keyword evidence="9" id="KW-1015">Disulfide bond</keyword>
<dbReference type="InterPro" id="IPR006985">
    <property type="entry name" value="RAMP"/>
</dbReference>
<keyword evidence="8 14" id="KW-0472">Membrane</keyword>
<comment type="subcellular location">
    <subcellularLocation>
        <location evidence="1">Cell membrane</location>
        <topology evidence="1">Single-pass type I membrane protein</topology>
    </subcellularLocation>
</comment>
<dbReference type="PANTHER" id="PTHR14076:SF3">
    <property type="entry name" value="RECEPTOR ACTIVITY-MODIFYING PROTEIN 1"/>
    <property type="match status" value="1"/>
</dbReference>
<dbReference type="Pfam" id="PF04901">
    <property type="entry name" value="RAMP"/>
    <property type="match status" value="1"/>
</dbReference>
<evidence type="ECO:0000313" key="17">
    <source>
        <dbReference type="Proteomes" id="UP001557470"/>
    </source>
</evidence>
<evidence type="ECO:0000256" key="12">
    <source>
        <dbReference type="ARBA" id="ARBA00049570"/>
    </source>
</evidence>
<evidence type="ECO:0000256" key="10">
    <source>
        <dbReference type="ARBA" id="ARBA00023170"/>
    </source>
</evidence>
<gene>
    <name evidence="16" type="ORF">UPYG_G00023240</name>
</gene>
<dbReference type="Proteomes" id="UP001557470">
    <property type="component" value="Unassembled WGS sequence"/>
</dbReference>
<keyword evidence="7 14" id="KW-1133">Transmembrane helix</keyword>
<keyword evidence="3" id="KW-0813">Transport</keyword>
<evidence type="ECO:0000256" key="9">
    <source>
        <dbReference type="ARBA" id="ARBA00023157"/>
    </source>
</evidence>
<keyword evidence="5 14" id="KW-0812">Transmembrane</keyword>
<protein>
    <recommendedName>
        <fullName evidence="11">Receptor activity-modifying protein 1</fullName>
    </recommendedName>
</protein>
<evidence type="ECO:0000256" key="4">
    <source>
        <dbReference type="ARBA" id="ARBA00022475"/>
    </source>
</evidence>
<evidence type="ECO:0000256" key="5">
    <source>
        <dbReference type="ARBA" id="ARBA00022692"/>
    </source>
</evidence>
<evidence type="ECO:0000313" key="16">
    <source>
        <dbReference type="EMBL" id="KAL1022182.1"/>
    </source>
</evidence>
<dbReference type="PANTHER" id="PTHR14076">
    <property type="entry name" value="RECEPTOR ACTIVITY MODIFYING PROTEIN RAMP"/>
    <property type="match status" value="1"/>
</dbReference>
<reference evidence="16 17" key="1">
    <citation type="submission" date="2024-06" db="EMBL/GenBank/DDBJ databases">
        <authorList>
            <person name="Pan Q."/>
            <person name="Wen M."/>
            <person name="Jouanno E."/>
            <person name="Zahm M."/>
            <person name="Klopp C."/>
            <person name="Cabau C."/>
            <person name="Louis A."/>
            <person name="Berthelot C."/>
            <person name="Parey E."/>
            <person name="Roest Crollius H."/>
            <person name="Montfort J."/>
            <person name="Robinson-Rechavi M."/>
            <person name="Bouchez O."/>
            <person name="Lampietro C."/>
            <person name="Lopez Roques C."/>
            <person name="Donnadieu C."/>
            <person name="Postlethwait J."/>
            <person name="Bobe J."/>
            <person name="Verreycken H."/>
            <person name="Guiguen Y."/>
        </authorList>
    </citation>
    <scope>NUCLEOTIDE SEQUENCE [LARGE SCALE GENOMIC DNA]</scope>
    <source>
        <strain evidence="16">Up_M1</strain>
        <tissue evidence="16">Testis</tissue>
    </source>
</reference>
<keyword evidence="6 15" id="KW-0732">Signal</keyword>
<accession>A0ABD0XPB7</accession>
<organism evidence="16 17">
    <name type="scientific">Umbra pygmaea</name>
    <name type="common">Eastern mudminnow</name>
    <dbReference type="NCBI Taxonomy" id="75934"/>
    <lineage>
        <taxon>Eukaryota</taxon>
        <taxon>Metazoa</taxon>
        <taxon>Chordata</taxon>
        <taxon>Craniata</taxon>
        <taxon>Vertebrata</taxon>
        <taxon>Euteleostomi</taxon>
        <taxon>Actinopterygii</taxon>
        <taxon>Neopterygii</taxon>
        <taxon>Teleostei</taxon>
        <taxon>Protacanthopterygii</taxon>
        <taxon>Esociformes</taxon>
        <taxon>Umbridae</taxon>
        <taxon>Umbra</taxon>
    </lineage>
</organism>
<feature type="chain" id="PRO_5044764496" description="Receptor activity-modifying protein 1" evidence="15">
    <location>
        <begin position="27"/>
        <end position="147"/>
    </location>
</feature>
<evidence type="ECO:0000256" key="11">
    <source>
        <dbReference type="ARBA" id="ARBA00041071"/>
    </source>
</evidence>
<feature type="transmembrane region" description="Helical" evidence="14">
    <location>
        <begin position="117"/>
        <end position="138"/>
    </location>
</feature>
<keyword evidence="10" id="KW-0675">Receptor</keyword>
<proteinExistence type="inferred from homology"/>
<comment type="function">
    <text evidence="12">Accessory protein that interacts with and modulates the function of G-protein coupled receptors including calcitonin gene-related peptide type 1 receptor (CALCRL) and calcitonin receptor (CALCR). Required for the transport of CALCRL to the plasma membrane. Together with CALCRL, form the receptor complex for the calcitonin gene-related peptides CGRP1/CALCA and CGRP2/CALCB. Together with CALCR, form the AMYR1 receptor complex for amylin/IAPP and CGRP1/CALCA.</text>
</comment>
<evidence type="ECO:0000256" key="13">
    <source>
        <dbReference type="ARBA" id="ARBA00049674"/>
    </source>
</evidence>
<dbReference type="EMBL" id="JAGEUA010000001">
    <property type="protein sequence ID" value="KAL1022182.1"/>
    <property type="molecule type" value="Genomic_DNA"/>
</dbReference>
<dbReference type="InterPro" id="IPR038126">
    <property type="entry name" value="RAMP_sf"/>
</dbReference>
<evidence type="ECO:0000256" key="8">
    <source>
        <dbReference type="ARBA" id="ARBA00023136"/>
    </source>
</evidence>
<evidence type="ECO:0000256" key="3">
    <source>
        <dbReference type="ARBA" id="ARBA00022448"/>
    </source>
</evidence>
<evidence type="ECO:0000256" key="14">
    <source>
        <dbReference type="SAM" id="Phobius"/>
    </source>
</evidence>
<evidence type="ECO:0000256" key="15">
    <source>
        <dbReference type="SAM" id="SignalP"/>
    </source>
</evidence>
<name>A0ABD0XPB7_UMBPY</name>
<comment type="caution">
    <text evidence="16">The sequence shown here is derived from an EMBL/GenBank/DDBJ whole genome shotgun (WGS) entry which is preliminary data.</text>
</comment>
<dbReference type="Gene3D" id="1.10.150.510">
    <property type="entry name" value="Receptor activity modifying family"/>
    <property type="match status" value="1"/>
</dbReference>
<sequence length="147" mass="16741">MGLYTSQTKLILVLFVSAHSFSSVSGCNGAYERAISDYCVTKFSQDMDTLERSLWCSWPDTLPPYRELTNCTLFLALKMDCFWPNRLIDELFTRLHQAYFYNCTLNGRLLHDPPMHILGPFIALPVLVTLLMAALVVCRSKHSEGII</sequence>
<keyword evidence="17" id="KW-1185">Reference proteome</keyword>
<dbReference type="GO" id="GO:0005886">
    <property type="term" value="C:plasma membrane"/>
    <property type="evidence" value="ECO:0007669"/>
    <property type="project" value="UniProtKB-SubCell"/>
</dbReference>
<feature type="signal peptide" evidence="15">
    <location>
        <begin position="1"/>
        <end position="26"/>
    </location>
</feature>
<evidence type="ECO:0000256" key="2">
    <source>
        <dbReference type="ARBA" id="ARBA00007087"/>
    </source>
</evidence>
<evidence type="ECO:0000256" key="6">
    <source>
        <dbReference type="ARBA" id="ARBA00022729"/>
    </source>
</evidence>